<dbReference type="InterPro" id="IPR051121">
    <property type="entry name" value="FAH"/>
</dbReference>
<dbReference type="AlphaFoldDB" id="A0A0U1NME8"/>
<comment type="similarity">
    <text evidence="1">Belongs to the FAH family.</text>
</comment>
<keyword evidence="2" id="KW-0479">Metal-binding</keyword>
<dbReference type="GO" id="GO:0050385">
    <property type="term" value="F:ureidoglycolate lyase activity"/>
    <property type="evidence" value="ECO:0007669"/>
    <property type="project" value="UniProtKB-EC"/>
</dbReference>
<keyword evidence="5" id="KW-1185">Reference proteome</keyword>
<evidence type="ECO:0000313" key="4">
    <source>
        <dbReference type="EMBL" id="CRK75901.1"/>
    </source>
</evidence>
<dbReference type="InterPro" id="IPR011234">
    <property type="entry name" value="Fumarylacetoacetase-like_C"/>
</dbReference>
<dbReference type="Proteomes" id="UP000048949">
    <property type="component" value="Unassembled WGS sequence"/>
</dbReference>
<dbReference type="GO" id="GO:0016853">
    <property type="term" value="F:isomerase activity"/>
    <property type="evidence" value="ECO:0007669"/>
    <property type="project" value="UniProtKB-ARBA"/>
</dbReference>
<accession>A0A0U1NME8</accession>
<evidence type="ECO:0000256" key="2">
    <source>
        <dbReference type="ARBA" id="ARBA00022723"/>
    </source>
</evidence>
<name>A0A0U1NME8_9RHOB</name>
<feature type="domain" description="Fumarylacetoacetase-like C-terminal" evidence="3">
    <location>
        <begin position="76"/>
        <end position="281"/>
    </location>
</feature>
<dbReference type="PANTHER" id="PTHR42796:SF4">
    <property type="entry name" value="FUMARYLACETOACETATE HYDROLASE DOMAIN-CONTAINING PROTEIN 2A"/>
    <property type="match status" value="1"/>
</dbReference>
<dbReference type="GO" id="GO:0019752">
    <property type="term" value="P:carboxylic acid metabolic process"/>
    <property type="evidence" value="ECO:0007669"/>
    <property type="project" value="UniProtKB-ARBA"/>
</dbReference>
<protein>
    <submittedName>
        <fullName evidence="4">Ureidoglycolate lyase</fullName>
        <ecNumber evidence="4">4.3.2.3</ecNumber>
    </submittedName>
</protein>
<dbReference type="EMBL" id="CVQV01000010">
    <property type="protein sequence ID" value="CRK75901.1"/>
    <property type="molecule type" value="Genomic_DNA"/>
</dbReference>
<evidence type="ECO:0000259" key="3">
    <source>
        <dbReference type="Pfam" id="PF01557"/>
    </source>
</evidence>
<keyword evidence="4" id="KW-0456">Lyase</keyword>
<dbReference type="EC" id="4.3.2.3" evidence="4"/>
<organism evidence="4 5">
    <name type="scientific">Nereida ignava</name>
    <dbReference type="NCBI Taxonomy" id="282199"/>
    <lineage>
        <taxon>Bacteria</taxon>
        <taxon>Pseudomonadati</taxon>
        <taxon>Pseudomonadota</taxon>
        <taxon>Alphaproteobacteria</taxon>
        <taxon>Rhodobacterales</taxon>
        <taxon>Roseobacteraceae</taxon>
        <taxon>Nereida</taxon>
    </lineage>
</organism>
<sequence>MKLVRYGAEGAEKPGMLDATGHVRDLSGLIDDVGGNALLPDSITRLAGIDPASLPLVTGTPQENLRLGACVGGIGKFICIGLNYADHAAEAGMDIPAEPIIFSKWTSAVCGPNDPIQVPRGSTKTDWEVELGVVIGQGGSYIDEANAMDHVAGFCVVNDVSERDFQLNRSGTWDKGKGCDTFGPTGPWLVTPDEISNVNDLSMWLDVDGVRMQSGSTSTLIFKVPHLISYCSQFMSLQPGDVISTGTPPGVGMGQNPPRFLHGGETVSLGIEGLGQQTNVVLPSA</sequence>
<dbReference type="FunFam" id="3.90.850.10:FF:000002">
    <property type="entry name" value="2-hydroxyhepta-2,4-diene-1,7-dioate isomerase"/>
    <property type="match status" value="1"/>
</dbReference>
<dbReference type="RefSeq" id="WP_048599321.1">
    <property type="nucleotide sequence ID" value="NZ_CBFHGK010000016.1"/>
</dbReference>
<dbReference type="InterPro" id="IPR036663">
    <property type="entry name" value="Fumarylacetoacetase_C_sf"/>
</dbReference>
<evidence type="ECO:0000256" key="1">
    <source>
        <dbReference type="ARBA" id="ARBA00010211"/>
    </source>
</evidence>
<gene>
    <name evidence="4" type="ORF">NIG5292_01957</name>
</gene>
<evidence type="ECO:0000313" key="5">
    <source>
        <dbReference type="Proteomes" id="UP000048949"/>
    </source>
</evidence>
<proteinExistence type="inferred from homology"/>
<dbReference type="Pfam" id="PF01557">
    <property type="entry name" value="FAA_hydrolase"/>
    <property type="match status" value="1"/>
</dbReference>
<reference evidence="4 5" key="1">
    <citation type="submission" date="2015-04" db="EMBL/GenBank/DDBJ databases">
        <authorList>
            <person name="Syromyatnikov M.Y."/>
            <person name="Popov V.N."/>
        </authorList>
    </citation>
    <scope>NUCLEOTIDE SEQUENCE [LARGE SCALE GENOMIC DNA]</scope>
    <source>
        <strain evidence="4 5">CECT 5292</strain>
    </source>
</reference>
<dbReference type="PANTHER" id="PTHR42796">
    <property type="entry name" value="FUMARYLACETOACETATE HYDROLASE DOMAIN-CONTAINING PROTEIN 2A-RELATED"/>
    <property type="match status" value="1"/>
</dbReference>
<dbReference type="GO" id="GO:0046872">
    <property type="term" value="F:metal ion binding"/>
    <property type="evidence" value="ECO:0007669"/>
    <property type="project" value="UniProtKB-KW"/>
</dbReference>
<dbReference type="Gene3D" id="3.90.850.10">
    <property type="entry name" value="Fumarylacetoacetase-like, C-terminal domain"/>
    <property type="match status" value="1"/>
</dbReference>
<dbReference type="SUPFAM" id="SSF56529">
    <property type="entry name" value="FAH"/>
    <property type="match status" value="1"/>
</dbReference>
<dbReference type="OrthoDB" id="5197601at2"/>
<dbReference type="STRING" id="282199.GCA_001049735_01956"/>